<keyword evidence="1" id="KW-1133">Transmembrane helix</keyword>
<feature type="transmembrane region" description="Helical" evidence="1">
    <location>
        <begin position="197"/>
        <end position="214"/>
    </location>
</feature>
<evidence type="ECO:0000256" key="1">
    <source>
        <dbReference type="SAM" id="Phobius"/>
    </source>
</evidence>
<sequence>MRILLSVLLLLGLVAALTNAALAPITSTTCKVTGNDYTTYGICFKNSQPDPPDPESKVAASVLAVAAEPPPDYNPWSCKGNPDDNSVAYGKIKVTVTGASTETQICNTHQCAQNSPIDTVKTWLNKYPLNKDGVTCYQSTTDASVVYLDASGFCSYNGVFNTENNTCTCQQTYSEADCSKFSAPDYTGSAIMQHPSIIMATIFVIIASLLFYISQQKIGNQNTKTQLLPDSNTIITT</sequence>
<accession>F4PGF5</accession>
<dbReference type="GeneID" id="14877246"/>
<reference evidence="4" key="1">
    <citation type="journal article" date="2011" name="Genome Res.">
        <title>Phylogeny-wide analysis of social amoeba genomes highlights ancient origins for complex intercellular communication.</title>
        <authorList>
            <person name="Heidel A.J."/>
            <person name="Lawal H.M."/>
            <person name="Felder M."/>
            <person name="Schilde C."/>
            <person name="Helps N.R."/>
            <person name="Tunggal B."/>
            <person name="Rivero F."/>
            <person name="John U."/>
            <person name="Schleicher M."/>
            <person name="Eichinger L."/>
            <person name="Platzer M."/>
            <person name="Noegel A.A."/>
            <person name="Schaap P."/>
            <person name="Gloeckner G."/>
        </authorList>
    </citation>
    <scope>NUCLEOTIDE SEQUENCE [LARGE SCALE GENOMIC DNA]</scope>
    <source>
        <strain evidence="4">SH3</strain>
    </source>
</reference>
<keyword evidence="4" id="KW-1185">Reference proteome</keyword>
<dbReference type="EMBL" id="GL883006">
    <property type="protein sequence ID" value="EGG24789.1"/>
    <property type="molecule type" value="Genomic_DNA"/>
</dbReference>
<feature type="chain" id="PRO_5003313116" description="EGF-like domain-containing protein" evidence="2">
    <location>
        <begin position="17"/>
        <end position="237"/>
    </location>
</feature>
<evidence type="ECO:0008006" key="5">
    <source>
        <dbReference type="Google" id="ProtNLM"/>
    </source>
</evidence>
<proteinExistence type="predicted"/>
<keyword evidence="2" id="KW-0732">Signal</keyword>
<evidence type="ECO:0000313" key="3">
    <source>
        <dbReference type="EMBL" id="EGG24789.1"/>
    </source>
</evidence>
<name>F4PGF5_CACFS</name>
<keyword evidence="1" id="KW-0812">Transmembrane</keyword>
<gene>
    <name evidence="3" type="ORF">DFA_03033</name>
</gene>
<dbReference type="KEGG" id="dfa:DFA_03033"/>
<protein>
    <recommendedName>
        <fullName evidence="5">EGF-like domain-containing protein</fullName>
    </recommendedName>
</protein>
<dbReference type="Proteomes" id="UP000007797">
    <property type="component" value="Unassembled WGS sequence"/>
</dbReference>
<feature type="signal peptide" evidence="2">
    <location>
        <begin position="1"/>
        <end position="16"/>
    </location>
</feature>
<dbReference type="RefSeq" id="XP_004362640.1">
    <property type="nucleotide sequence ID" value="XM_004362583.1"/>
</dbReference>
<dbReference type="AlphaFoldDB" id="F4PGF5"/>
<dbReference type="OMA" id="STETQIC"/>
<keyword evidence="1" id="KW-0472">Membrane</keyword>
<organism evidence="3 4">
    <name type="scientific">Cavenderia fasciculata</name>
    <name type="common">Slime mold</name>
    <name type="synonym">Dictyostelium fasciculatum</name>
    <dbReference type="NCBI Taxonomy" id="261658"/>
    <lineage>
        <taxon>Eukaryota</taxon>
        <taxon>Amoebozoa</taxon>
        <taxon>Evosea</taxon>
        <taxon>Eumycetozoa</taxon>
        <taxon>Dictyostelia</taxon>
        <taxon>Acytosteliales</taxon>
        <taxon>Cavenderiaceae</taxon>
        <taxon>Cavenderia</taxon>
    </lineage>
</organism>
<evidence type="ECO:0000313" key="4">
    <source>
        <dbReference type="Proteomes" id="UP000007797"/>
    </source>
</evidence>
<evidence type="ECO:0000256" key="2">
    <source>
        <dbReference type="SAM" id="SignalP"/>
    </source>
</evidence>